<reference evidence="1" key="1">
    <citation type="journal article" date="2020" name="Stud. Mycol.">
        <title>101 Dothideomycetes genomes: a test case for predicting lifestyles and emergence of pathogens.</title>
        <authorList>
            <person name="Haridas S."/>
            <person name="Albert R."/>
            <person name="Binder M."/>
            <person name="Bloem J."/>
            <person name="Labutti K."/>
            <person name="Salamov A."/>
            <person name="Andreopoulos B."/>
            <person name="Baker S."/>
            <person name="Barry K."/>
            <person name="Bills G."/>
            <person name="Bluhm B."/>
            <person name="Cannon C."/>
            <person name="Castanera R."/>
            <person name="Culley D."/>
            <person name="Daum C."/>
            <person name="Ezra D."/>
            <person name="Gonzalez J."/>
            <person name="Henrissat B."/>
            <person name="Kuo A."/>
            <person name="Liang C."/>
            <person name="Lipzen A."/>
            <person name="Lutzoni F."/>
            <person name="Magnuson J."/>
            <person name="Mondo S."/>
            <person name="Nolan M."/>
            <person name="Ohm R."/>
            <person name="Pangilinan J."/>
            <person name="Park H.-J."/>
            <person name="Ramirez L."/>
            <person name="Alfaro M."/>
            <person name="Sun H."/>
            <person name="Tritt A."/>
            <person name="Yoshinaga Y."/>
            <person name="Zwiers L.-H."/>
            <person name="Turgeon B."/>
            <person name="Goodwin S."/>
            <person name="Spatafora J."/>
            <person name="Crous P."/>
            <person name="Grigoriev I."/>
        </authorList>
    </citation>
    <scope>NUCLEOTIDE SEQUENCE</scope>
    <source>
        <strain evidence="1">CBS 122367</strain>
    </source>
</reference>
<dbReference type="OrthoDB" id="3754258at2759"/>
<dbReference type="EMBL" id="MU005580">
    <property type="protein sequence ID" value="KAF2684708.1"/>
    <property type="molecule type" value="Genomic_DNA"/>
</dbReference>
<evidence type="ECO:0000313" key="2">
    <source>
        <dbReference type="Proteomes" id="UP000799291"/>
    </source>
</evidence>
<keyword evidence="2" id="KW-1185">Reference proteome</keyword>
<dbReference type="Proteomes" id="UP000799291">
    <property type="component" value="Unassembled WGS sequence"/>
</dbReference>
<sequence>MCKEVQIEGVLKVKAYACPPWVARPEVVTCKKEEQARAIAEDYRPGQVDIYIDASVRKGKAGIRVYTTLLQLAGQRVIPGHSRIKGNNEADKLTKAVTEEESEQPPQRNGVPWYLIQLALKRANVTVGPALPRRTETGKFTKKINTALHLGKSAELY</sequence>
<protein>
    <submittedName>
        <fullName evidence="1">Uncharacterized protein</fullName>
    </submittedName>
</protein>
<evidence type="ECO:0000313" key="1">
    <source>
        <dbReference type="EMBL" id="KAF2684708.1"/>
    </source>
</evidence>
<dbReference type="AlphaFoldDB" id="A0A6G1J2S6"/>
<proteinExistence type="predicted"/>
<name>A0A6G1J2S6_9PLEO</name>
<gene>
    <name evidence="1" type="ORF">K458DRAFT_450661</name>
</gene>
<organism evidence="1 2">
    <name type="scientific">Lentithecium fluviatile CBS 122367</name>
    <dbReference type="NCBI Taxonomy" id="1168545"/>
    <lineage>
        <taxon>Eukaryota</taxon>
        <taxon>Fungi</taxon>
        <taxon>Dikarya</taxon>
        <taxon>Ascomycota</taxon>
        <taxon>Pezizomycotina</taxon>
        <taxon>Dothideomycetes</taxon>
        <taxon>Pleosporomycetidae</taxon>
        <taxon>Pleosporales</taxon>
        <taxon>Massarineae</taxon>
        <taxon>Lentitheciaceae</taxon>
        <taxon>Lentithecium</taxon>
    </lineage>
</organism>
<accession>A0A6G1J2S6</accession>